<reference evidence="2" key="1">
    <citation type="submission" date="2021-01" db="EMBL/GenBank/DDBJ databases">
        <authorList>
            <person name="Corre E."/>
            <person name="Pelletier E."/>
            <person name="Niang G."/>
            <person name="Scheremetjew M."/>
            <person name="Finn R."/>
            <person name="Kale V."/>
            <person name="Holt S."/>
            <person name="Cochrane G."/>
            <person name="Meng A."/>
            <person name="Brown T."/>
            <person name="Cohen L."/>
        </authorList>
    </citation>
    <scope>NUCLEOTIDE SEQUENCE</scope>
    <source>
        <strain evidence="2">CCCM811</strain>
    </source>
</reference>
<feature type="region of interest" description="Disordered" evidence="1">
    <location>
        <begin position="34"/>
        <end position="58"/>
    </location>
</feature>
<dbReference type="EMBL" id="HBIV01012979">
    <property type="protein sequence ID" value="CAE0657998.1"/>
    <property type="molecule type" value="Transcribed_RNA"/>
</dbReference>
<proteinExistence type="predicted"/>
<organism evidence="2">
    <name type="scientific">Lotharella globosa</name>
    <dbReference type="NCBI Taxonomy" id="91324"/>
    <lineage>
        <taxon>Eukaryota</taxon>
        <taxon>Sar</taxon>
        <taxon>Rhizaria</taxon>
        <taxon>Cercozoa</taxon>
        <taxon>Chlorarachniophyceae</taxon>
        <taxon>Lotharella</taxon>
    </lineage>
</organism>
<gene>
    <name evidence="2" type="ORF">LGLO00237_LOCUS9567</name>
</gene>
<sequence>MSHGPPLAHRTTTCDRHRFGLRLRAYDALTVRPPLSTPGVGQPEPFALGHSRPPSKAAEEAKLERVPLDVRDPSKCAAAAGLAALGAEHGDVSESLDRFVDTSPGRFAREALQRVQALDCGPFALGTLRWEGRG</sequence>
<accession>A0A7S4DMF5</accession>
<dbReference type="AlphaFoldDB" id="A0A7S4DMF5"/>
<protein>
    <submittedName>
        <fullName evidence="2">Uncharacterized protein</fullName>
    </submittedName>
</protein>
<evidence type="ECO:0000256" key="1">
    <source>
        <dbReference type="SAM" id="MobiDB-lite"/>
    </source>
</evidence>
<name>A0A7S4DMF5_9EUKA</name>
<evidence type="ECO:0000313" key="2">
    <source>
        <dbReference type="EMBL" id="CAE0657998.1"/>
    </source>
</evidence>